<comment type="caution">
    <text evidence="13">The sequence shown here is derived from an EMBL/GenBank/DDBJ whole genome shotgun (WGS) entry which is preliminary data.</text>
</comment>
<dbReference type="EMBL" id="JACHEN010000008">
    <property type="protein sequence ID" value="MBB6215607.1"/>
    <property type="molecule type" value="Genomic_DNA"/>
</dbReference>
<dbReference type="Proteomes" id="UP000579281">
    <property type="component" value="Unassembled WGS sequence"/>
</dbReference>
<dbReference type="InterPro" id="IPR000917">
    <property type="entry name" value="Sulfatase_N"/>
</dbReference>
<dbReference type="PIRSF" id="PIRSF005091">
    <property type="entry name" value="Mmb_sulf_HI1246"/>
    <property type="match status" value="1"/>
</dbReference>
<evidence type="ECO:0000256" key="3">
    <source>
        <dbReference type="ARBA" id="ARBA00009983"/>
    </source>
</evidence>
<comment type="subcellular location">
    <subcellularLocation>
        <location evidence="1">Cell membrane</location>
        <topology evidence="1">Multi-pass membrane protein</topology>
    </subcellularLocation>
</comment>
<proteinExistence type="inferred from homology"/>
<dbReference type="InterPro" id="IPR050448">
    <property type="entry name" value="OpgB/LTA_synthase_biosynth"/>
</dbReference>
<keyword evidence="9" id="KW-0479">Metal-binding</keyword>
<evidence type="ECO:0000256" key="8">
    <source>
        <dbReference type="PIRSR" id="PIRSR005091-1"/>
    </source>
</evidence>
<feature type="domain" description="Sulfatase N-terminal" evidence="12">
    <location>
        <begin position="230"/>
        <end position="519"/>
    </location>
</feature>
<dbReference type="PANTHER" id="PTHR47371">
    <property type="entry name" value="LIPOTEICHOIC ACID SYNTHASE"/>
    <property type="match status" value="1"/>
</dbReference>
<evidence type="ECO:0000313" key="14">
    <source>
        <dbReference type="Proteomes" id="UP000579281"/>
    </source>
</evidence>
<feature type="transmembrane region" description="Helical" evidence="11">
    <location>
        <begin position="63"/>
        <end position="82"/>
    </location>
</feature>
<keyword evidence="4" id="KW-1003">Cell membrane</keyword>
<dbReference type="GO" id="GO:0046872">
    <property type="term" value="F:metal ion binding"/>
    <property type="evidence" value="ECO:0007669"/>
    <property type="project" value="UniProtKB-KW"/>
</dbReference>
<evidence type="ECO:0000256" key="2">
    <source>
        <dbReference type="ARBA" id="ARBA00004936"/>
    </source>
</evidence>
<dbReference type="GO" id="GO:0016740">
    <property type="term" value="F:transferase activity"/>
    <property type="evidence" value="ECO:0007669"/>
    <property type="project" value="UniProtKB-KW"/>
</dbReference>
<sequence>MKDRLKISLIDYMMVSLFLLKGQLFYQYLEIANGYGKLLLISLLYFVFLRIAIGKLFQEKDTYWLYGLYSLLSIIMFCDVVYFEYFHQMPSIKFLGLASQLNAVAASVKYLIQPKHWLFLSDLLPLWIFMKKRKEEYFTIPMDKGLVYQDKKLLSLCMAMMILLFIKGDFVEKLLRQELLTYHINDIYSSMIAKADDQVGDYGLESYLLQKRHQEAFVENRKDYGIAKGRNLIIIQVESLQNFVINKEYNGQEITPHLNRLLQKDSIYFDRYYQQLGKGNTSDAEFVSNNSLYPAMDGVTYDKYGENDFYGLPWILRDNSYSASAFHGHDPSYWNREKAYPNQGFERFYHDVDYTIGDYVGFGLTDRDFFHQSLDYLKDMKQPFYAFMITLTSHHPYVLPEYYDTIRLKKEHKDTLFGNYLRCVHYTDAAIGAFIEELKKEGLYENSVIVVYGDHYGLSSKHSESAKIMTEYLGKTYDFDEMFRIPLIFHIPGTGVVEKNSTTGGQIDFMPTVLNFMGIDSEKAIMLGQDLSNASEGFVAHQTYMVKGSYFNDHIAFEMSRDGIYGNSRAWYIRTQQPIDLELCREGYERALKEIGRSDYILRNNLVRQLGK</sequence>
<dbReference type="Pfam" id="PF00884">
    <property type="entry name" value="Sulfatase"/>
    <property type="match status" value="1"/>
</dbReference>
<keyword evidence="5 11" id="KW-0812">Transmembrane</keyword>
<dbReference type="Gene3D" id="3.30.1120.170">
    <property type="match status" value="1"/>
</dbReference>
<feature type="binding site" evidence="10">
    <location>
        <position position="455"/>
    </location>
    <ligand>
        <name>Mn(2+)</name>
        <dbReference type="ChEBI" id="CHEBI:29035"/>
    </ligand>
</feature>
<dbReference type="CDD" id="cd16015">
    <property type="entry name" value="LTA_synthase"/>
    <property type="match status" value="1"/>
</dbReference>
<feature type="binding site" evidence="10">
    <location>
        <position position="281"/>
    </location>
    <ligand>
        <name>Mn(2+)</name>
        <dbReference type="ChEBI" id="CHEBI:29035"/>
    </ligand>
</feature>
<protein>
    <submittedName>
        <fullName evidence="13">Phosphoglycerol transferase MdoB-like AlkP superfamily enzyme</fullName>
    </submittedName>
</protein>
<evidence type="ECO:0000256" key="5">
    <source>
        <dbReference type="ARBA" id="ARBA00022692"/>
    </source>
</evidence>
<dbReference type="InterPro" id="IPR012160">
    <property type="entry name" value="LtaS-like"/>
</dbReference>
<evidence type="ECO:0000256" key="11">
    <source>
        <dbReference type="SAM" id="Phobius"/>
    </source>
</evidence>
<keyword evidence="6 11" id="KW-1133">Transmembrane helix</keyword>
<evidence type="ECO:0000256" key="4">
    <source>
        <dbReference type="ARBA" id="ARBA00022475"/>
    </source>
</evidence>
<keyword evidence="13" id="KW-0808">Transferase</keyword>
<feature type="binding site" evidence="10">
    <location>
        <position position="238"/>
    </location>
    <ligand>
        <name>Mn(2+)</name>
        <dbReference type="ChEBI" id="CHEBI:29035"/>
    </ligand>
</feature>
<evidence type="ECO:0000256" key="9">
    <source>
        <dbReference type="PIRSR" id="PIRSR005091-2"/>
    </source>
</evidence>
<reference evidence="13 14" key="1">
    <citation type="submission" date="2020-08" db="EMBL/GenBank/DDBJ databases">
        <title>Genomic Encyclopedia of Type Strains, Phase IV (KMG-IV): sequencing the most valuable type-strain genomes for metagenomic binning, comparative biology and taxonomic classification.</title>
        <authorList>
            <person name="Goeker M."/>
        </authorList>
    </citation>
    <scope>NUCLEOTIDE SEQUENCE [LARGE SCALE GENOMIC DNA]</scope>
    <source>
        <strain evidence="13 14">DSM 103526</strain>
    </source>
</reference>
<organism evidence="13 14">
    <name type="scientific">Anaerosolibacter carboniphilus</name>
    <dbReference type="NCBI Taxonomy" id="1417629"/>
    <lineage>
        <taxon>Bacteria</taxon>
        <taxon>Bacillati</taxon>
        <taxon>Bacillota</taxon>
        <taxon>Clostridia</taxon>
        <taxon>Peptostreptococcales</taxon>
        <taxon>Thermotaleaceae</taxon>
        <taxon>Anaerosolibacter</taxon>
    </lineage>
</organism>
<dbReference type="InterPro" id="IPR017850">
    <property type="entry name" value="Alkaline_phosphatase_core_sf"/>
</dbReference>
<feature type="active site" evidence="8">
    <location>
        <position position="281"/>
    </location>
</feature>
<comment type="pathway">
    <text evidence="2">Cell wall biogenesis; lipoteichoic acid biosynthesis.</text>
</comment>
<gene>
    <name evidence="13" type="ORF">HNQ80_001696</name>
</gene>
<comment type="similarity">
    <text evidence="3">Belongs to the LTA synthase family.</text>
</comment>
<dbReference type="GO" id="GO:0005886">
    <property type="term" value="C:plasma membrane"/>
    <property type="evidence" value="ECO:0007669"/>
    <property type="project" value="UniProtKB-SubCell"/>
</dbReference>
<evidence type="ECO:0000259" key="12">
    <source>
        <dbReference type="Pfam" id="PF00884"/>
    </source>
</evidence>
<evidence type="ECO:0000256" key="6">
    <source>
        <dbReference type="ARBA" id="ARBA00022989"/>
    </source>
</evidence>
<dbReference type="Gene3D" id="3.40.720.10">
    <property type="entry name" value="Alkaline Phosphatase, subunit A"/>
    <property type="match status" value="1"/>
</dbReference>
<keyword evidence="9" id="KW-0464">Manganese</keyword>
<feature type="transmembrane region" description="Helical" evidence="11">
    <location>
        <begin position="38"/>
        <end position="57"/>
    </location>
</feature>
<evidence type="ECO:0000256" key="10">
    <source>
        <dbReference type="PIRSR" id="PIRSR005091-3"/>
    </source>
</evidence>
<evidence type="ECO:0000313" key="13">
    <source>
        <dbReference type="EMBL" id="MBB6215607.1"/>
    </source>
</evidence>
<feature type="binding site" evidence="10">
    <location>
        <position position="454"/>
    </location>
    <ligand>
        <name>Mn(2+)</name>
        <dbReference type="ChEBI" id="CHEBI:29035"/>
    </ligand>
</feature>
<dbReference type="PANTHER" id="PTHR47371:SF3">
    <property type="entry name" value="PHOSPHOGLYCEROL TRANSFERASE I"/>
    <property type="match status" value="1"/>
</dbReference>
<dbReference type="AlphaFoldDB" id="A0A841KQA5"/>
<dbReference type="SUPFAM" id="SSF53649">
    <property type="entry name" value="Alkaline phosphatase-like"/>
    <property type="match status" value="1"/>
</dbReference>
<accession>A0A841KQA5</accession>
<feature type="binding site" evidence="9">
    <location>
        <position position="394"/>
    </location>
    <ligand>
        <name>substrate</name>
    </ligand>
</feature>
<keyword evidence="14" id="KW-1185">Reference proteome</keyword>
<evidence type="ECO:0000256" key="1">
    <source>
        <dbReference type="ARBA" id="ARBA00004651"/>
    </source>
</evidence>
<dbReference type="RefSeq" id="WP_184310032.1">
    <property type="nucleotide sequence ID" value="NZ_JACHEN010000008.1"/>
</dbReference>
<feature type="transmembrane region" description="Helical" evidence="11">
    <location>
        <begin position="6"/>
        <end position="26"/>
    </location>
</feature>
<keyword evidence="7 11" id="KW-0472">Membrane</keyword>
<name>A0A841KQA5_9FIRM</name>
<evidence type="ECO:0000256" key="7">
    <source>
        <dbReference type="ARBA" id="ARBA00023136"/>
    </source>
</evidence>